<protein>
    <submittedName>
        <fullName evidence="1">Uncharacterized protein</fullName>
    </submittedName>
</protein>
<evidence type="ECO:0000313" key="1">
    <source>
        <dbReference type="EMBL" id="MBX72599.1"/>
    </source>
</evidence>
<reference evidence="1" key="1">
    <citation type="submission" date="2018-02" db="EMBL/GenBank/DDBJ databases">
        <title>Rhizophora mucronata_Transcriptome.</title>
        <authorList>
            <person name="Meera S.P."/>
            <person name="Sreeshan A."/>
            <person name="Augustine A."/>
        </authorList>
    </citation>
    <scope>NUCLEOTIDE SEQUENCE</scope>
    <source>
        <tissue evidence="1">Leaf</tissue>
    </source>
</reference>
<dbReference type="EMBL" id="GGEC01092115">
    <property type="protein sequence ID" value="MBX72599.1"/>
    <property type="molecule type" value="Transcribed_RNA"/>
</dbReference>
<name>A0A2P2R028_RHIMU</name>
<proteinExistence type="predicted"/>
<sequence length="57" mass="6306">MRKKSLTLGVLGGQCSCHLYHLALLNSGQPNFTCFYFAVASNTLANRNPIHGQNHNF</sequence>
<accession>A0A2P2R028</accession>
<organism evidence="1">
    <name type="scientific">Rhizophora mucronata</name>
    <name type="common">Asiatic mangrove</name>
    <dbReference type="NCBI Taxonomy" id="61149"/>
    <lineage>
        <taxon>Eukaryota</taxon>
        <taxon>Viridiplantae</taxon>
        <taxon>Streptophyta</taxon>
        <taxon>Embryophyta</taxon>
        <taxon>Tracheophyta</taxon>
        <taxon>Spermatophyta</taxon>
        <taxon>Magnoliopsida</taxon>
        <taxon>eudicotyledons</taxon>
        <taxon>Gunneridae</taxon>
        <taxon>Pentapetalae</taxon>
        <taxon>rosids</taxon>
        <taxon>fabids</taxon>
        <taxon>Malpighiales</taxon>
        <taxon>Rhizophoraceae</taxon>
        <taxon>Rhizophora</taxon>
    </lineage>
</organism>
<dbReference type="AlphaFoldDB" id="A0A2P2R028"/>